<keyword evidence="1" id="KW-1133">Transmembrane helix</keyword>
<dbReference type="AlphaFoldDB" id="A0A7D6VSY9"/>
<dbReference type="RefSeq" id="WP_181601294.1">
    <property type="nucleotide sequence ID" value="NZ_CP059378.1"/>
</dbReference>
<gene>
    <name evidence="2" type="ORF">HZF06_18580</name>
</gene>
<accession>A0A7D6VSY9</accession>
<protein>
    <submittedName>
        <fullName evidence="2">Uncharacterized protein</fullName>
    </submittedName>
</protein>
<name>A0A7D6VSY9_9CLOT</name>
<keyword evidence="1" id="KW-0472">Membrane</keyword>
<evidence type="ECO:0000313" key="2">
    <source>
        <dbReference type="EMBL" id="QLY79070.1"/>
    </source>
</evidence>
<reference evidence="2 3" key="1">
    <citation type="submission" date="2020-07" db="EMBL/GenBank/DDBJ databases">
        <title>Electron transfer.</title>
        <authorList>
            <person name="Huang L."/>
            <person name="Liu X."/>
            <person name="Zhou S."/>
        </authorList>
    </citation>
    <scope>NUCLEOTIDE SEQUENCE [LARGE SCALE GENOMIC DNA]</scope>
    <source>
        <strain evidence="2 3">Lx1</strain>
    </source>
</reference>
<organism evidence="2 3">
    <name type="scientific">Clostridium intestinale</name>
    <dbReference type="NCBI Taxonomy" id="36845"/>
    <lineage>
        <taxon>Bacteria</taxon>
        <taxon>Bacillati</taxon>
        <taxon>Bacillota</taxon>
        <taxon>Clostridia</taxon>
        <taxon>Eubacteriales</taxon>
        <taxon>Clostridiaceae</taxon>
        <taxon>Clostridium</taxon>
    </lineage>
</organism>
<dbReference type="Proteomes" id="UP000512286">
    <property type="component" value="Chromosome"/>
</dbReference>
<feature type="transmembrane region" description="Helical" evidence="1">
    <location>
        <begin position="50"/>
        <end position="74"/>
    </location>
</feature>
<dbReference type="EMBL" id="CP059378">
    <property type="protein sequence ID" value="QLY79070.1"/>
    <property type="molecule type" value="Genomic_DNA"/>
</dbReference>
<feature type="transmembrane region" description="Helical" evidence="1">
    <location>
        <begin position="27"/>
        <end position="44"/>
    </location>
</feature>
<sequence length="574" mass="64833">MFLLYYFLVPLIFLSPNLKNIKKSANIFRYIIGLAFSFLIFYVFKMDKSISLVISILGVAGVFQIVMAIIESGIDFKNRAQNKGQFKFMILIGVIFLLVAGVYNTIPYSIGQTKKLYGMVNAKESDEKSPKVNTENIIIVPPETAYYQMQNMIGSLPNPSFYKIGQLNLTKTPQGAYYVAPIEFEGNIKALLNRKSPGIVYVSAERLEEPKIIEVEYNHSESLLFNNNIYRKMRSVKQDSILLNANIELDDTLKPYYIGSYGHYKYGRNGIEVDGVIVYELETGETKTYPKDKTPEWIDQIYTYDVAEQYNEFQGRYKKGLINSKIGQKEVHIPTNWSSGLSINGLEIESTQVVPVVGNNGEMYFFTDHTNTSENSTTMTGYTLMDSRTGEMVYYKTPGLLNGQGAMNSVEKLLGADKANWATSQPILYNVYGVDTWIVPVINRTDGSFVKLGLVAAESKYSMLADNKTDLLDSFKKAIAEGKINSSSDVKISNDSESIKEKEISGTIWRINQTSEDGKAIFYIKLEDNEKIFMINKNLSPEVILARDGDKITLKYIDMEEQQVLSVTSFNINK</sequence>
<evidence type="ECO:0000256" key="1">
    <source>
        <dbReference type="SAM" id="Phobius"/>
    </source>
</evidence>
<feature type="transmembrane region" description="Helical" evidence="1">
    <location>
        <begin position="86"/>
        <end position="106"/>
    </location>
</feature>
<evidence type="ECO:0000313" key="3">
    <source>
        <dbReference type="Proteomes" id="UP000512286"/>
    </source>
</evidence>
<keyword evidence="1" id="KW-0812">Transmembrane</keyword>
<proteinExistence type="predicted"/>
<dbReference type="KEGG" id="cint:HZF06_18580"/>